<accession>A0AAV2EXJ0</accession>
<evidence type="ECO:0000313" key="2">
    <source>
        <dbReference type="EMBL" id="CAL1390110.1"/>
    </source>
</evidence>
<gene>
    <name evidence="2" type="ORF">LTRI10_LOCUS30917</name>
</gene>
<dbReference type="AlphaFoldDB" id="A0AAV2EXJ0"/>
<reference evidence="2 3" key="1">
    <citation type="submission" date="2024-04" db="EMBL/GenBank/DDBJ databases">
        <authorList>
            <person name="Fracassetti M."/>
        </authorList>
    </citation>
    <scope>NUCLEOTIDE SEQUENCE [LARGE SCALE GENOMIC DNA]</scope>
</reference>
<evidence type="ECO:0000313" key="3">
    <source>
        <dbReference type="Proteomes" id="UP001497516"/>
    </source>
</evidence>
<feature type="region of interest" description="Disordered" evidence="1">
    <location>
        <begin position="1"/>
        <end position="34"/>
    </location>
</feature>
<protein>
    <submittedName>
        <fullName evidence="2">Uncharacterized protein</fullName>
    </submittedName>
</protein>
<sequence>MSMGSDPGVNQQVVSGKSGESKGKEVEISEDDPQLQAIFLSPTVNEGERIAPQNLEKSFLGVAGSPSPKLPTEDEFQRVVNGAKPRVWISSESAKHSIQASTSSFSVLSKLGDKEASKILDAPKKKEVRKDQWKGGGGKPLTSK</sequence>
<dbReference type="Proteomes" id="UP001497516">
    <property type="component" value="Chromosome 5"/>
</dbReference>
<feature type="compositionally biased region" description="Basic and acidic residues" evidence="1">
    <location>
        <begin position="116"/>
        <end position="133"/>
    </location>
</feature>
<feature type="compositionally biased region" description="Gly residues" evidence="1">
    <location>
        <begin position="134"/>
        <end position="144"/>
    </location>
</feature>
<feature type="region of interest" description="Disordered" evidence="1">
    <location>
        <begin position="116"/>
        <end position="144"/>
    </location>
</feature>
<keyword evidence="3" id="KW-1185">Reference proteome</keyword>
<name>A0AAV2EXJ0_9ROSI</name>
<organism evidence="2 3">
    <name type="scientific">Linum trigynum</name>
    <dbReference type="NCBI Taxonomy" id="586398"/>
    <lineage>
        <taxon>Eukaryota</taxon>
        <taxon>Viridiplantae</taxon>
        <taxon>Streptophyta</taxon>
        <taxon>Embryophyta</taxon>
        <taxon>Tracheophyta</taxon>
        <taxon>Spermatophyta</taxon>
        <taxon>Magnoliopsida</taxon>
        <taxon>eudicotyledons</taxon>
        <taxon>Gunneridae</taxon>
        <taxon>Pentapetalae</taxon>
        <taxon>rosids</taxon>
        <taxon>fabids</taxon>
        <taxon>Malpighiales</taxon>
        <taxon>Linaceae</taxon>
        <taxon>Linum</taxon>
    </lineage>
</organism>
<proteinExistence type="predicted"/>
<evidence type="ECO:0000256" key="1">
    <source>
        <dbReference type="SAM" id="MobiDB-lite"/>
    </source>
</evidence>
<dbReference type="EMBL" id="OZ034818">
    <property type="protein sequence ID" value="CAL1390110.1"/>
    <property type="molecule type" value="Genomic_DNA"/>
</dbReference>